<name>A0ABU5AGP2_9HYPH</name>
<comment type="caution">
    <text evidence="2">The sequence shown here is derived from an EMBL/GenBank/DDBJ whole genome shotgun (WGS) entry which is preliminary data.</text>
</comment>
<evidence type="ECO:0000313" key="2">
    <source>
        <dbReference type="EMBL" id="MDX8536446.1"/>
    </source>
</evidence>
<sequence length="492" mass="54406">MRGFSGMSRKATSASARAEPQSPLIAATRRDGLGSRLLAMANAKSVADAFDYRFGFSWNRTSVADKTFHVVDVVDRIFSAEFIERHWLGARIRGSDFDVLDAATLKRLSLEAGKRQGNPSGWICDDFRVLDPFRGEEAGLFDASRALRSFGFSDSVRQATDAAARNRFPRPMAALHLRSGDIVRGKYRTRLVFGRKVIPATLAKAIVRELSSMGLATLLIGEDRATLDYLKAETGASLAEDFGAGAFEDRTQRAFFEMALMAQCQRIHAGSSIFASIASLMGGIPMIGTNTLFDKSRAAEIILDELKDRQADYHPLEAAFGYQAAFLNLEDRIGPAQARDILERAHGLDPQNDVYALKMASAYFREHDYPSGEAVLRSRMAAQFQARPQIPLPMMKVLGDEASGGFVLMRDFEFFLAAARAGYPCAAACSAWIRQQVSAERKAALAMARQAVTAEPANRMFRKIERRIRQGRKPKAGRLAKLRWRLAGLARF</sequence>
<keyword evidence="3" id="KW-1185">Reference proteome</keyword>
<dbReference type="Proteomes" id="UP001276564">
    <property type="component" value="Unassembled WGS sequence"/>
</dbReference>
<feature type="region of interest" description="Disordered" evidence="1">
    <location>
        <begin position="1"/>
        <end position="21"/>
    </location>
</feature>
<accession>A0ABU5AGP2</accession>
<evidence type="ECO:0000313" key="3">
    <source>
        <dbReference type="Proteomes" id="UP001276564"/>
    </source>
</evidence>
<protein>
    <submittedName>
        <fullName evidence="2">Uncharacterized protein</fullName>
    </submittedName>
</protein>
<gene>
    <name evidence="2" type="ORF">RFM23_02290</name>
</gene>
<dbReference type="EMBL" id="JAVIIP010000001">
    <property type="protein sequence ID" value="MDX8536446.1"/>
    <property type="molecule type" value="Genomic_DNA"/>
</dbReference>
<evidence type="ECO:0000256" key="1">
    <source>
        <dbReference type="SAM" id="MobiDB-lite"/>
    </source>
</evidence>
<dbReference type="RefSeq" id="WP_320319561.1">
    <property type="nucleotide sequence ID" value="NZ_JARAKC010000001.1"/>
</dbReference>
<reference evidence="2 3" key="1">
    <citation type="submission" date="2023-08" db="EMBL/GenBank/DDBJ databases">
        <title>Implementing the SeqCode for naming new Mesorhizobium species isolated from Vachellia karroo root nodules.</title>
        <authorList>
            <person name="Van Lill M."/>
        </authorList>
    </citation>
    <scope>NUCLEOTIDE SEQUENCE [LARGE SCALE GENOMIC DNA]</scope>
    <source>
        <strain evidence="2 3">VK4B</strain>
    </source>
</reference>
<proteinExistence type="predicted"/>
<organism evidence="2 3">
    <name type="scientific">Mesorhizobium abyssinicae</name>
    <dbReference type="NCBI Taxonomy" id="1209958"/>
    <lineage>
        <taxon>Bacteria</taxon>
        <taxon>Pseudomonadati</taxon>
        <taxon>Pseudomonadota</taxon>
        <taxon>Alphaproteobacteria</taxon>
        <taxon>Hyphomicrobiales</taxon>
        <taxon>Phyllobacteriaceae</taxon>
        <taxon>Mesorhizobium</taxon>
    </lineage>
</organism>